<dbReference type="EMBL" id="CP022540">
    <property type="protein sequence ID" value="ASP22723.1"/>
    <property type="molecule type" value="Genomic_DNA"/>
</dbReference>
<feature type="DNA-binding region" description="H-T-H motif" evidence="4">
    <location>
        <begin position="34"/>
        <end position="53"/>
    </location>
</feature>
<sequence>MAEDDLPGNIKVTRADWLGAARDLLISDGVQSVKVQTIGARLGVSRSSFYWYFQSRQDLLDQLLAEWERSNTGVMIRHANMPAPTITAAVNNFFRCVVDPDGFNHQLDFAVREWARRDPAVRSVIDRSDAARQQAIAGMFIRHGYDPAEADIRSRVLYYQQIGYYALELAETVEDRLSRVEGYLYCFTGVHPSVAEVDEFKRYARSRET</sequence>
<dbReference type="Pfam" id="PF00440">
    <property type="entry name" value="TetR_N"/>
    <property type="match status" value="1"/>
</dbReference>
<feature type="domain" description="HTH tetR-type" evidence="5">
    <location>
        <begin position="11"/>
        <end position="71"/>
    </location>
</feature>
<dbReference type="InterPro" id="IPR009057">
    <property type="entry name" value="Homeodomain-like_sf"/>
</dbReference>
<dbReference type="PRINTS" id="PR00455">
    <property type="entry name" value="HTHTETR"/>
</dbReference>
<evidence type="ECO:0000313" key="6">
    <source>
        <dbReference type="EMBL" id="ASP22723.1"/>
    </source>
</evidence>
<keyword evidence="3" id="KW-0804">Transcription</keyword>
<dbReference type="SUPFAM" id="SSF46689">
    <property type="entry name" value="Homeodomain-like"/>
    <property type="match status" value="1"/>
</dbReference>
<evidence type="ECO:0000256" key="3">
    <source>
        <dbReference type="ARBA" id="ARBA00023163"/>
    </source>
</evidence>
<organism evidence="6 7">
    <name type="scientific">Antarctobacter heliothermus</name>
    <dbReference type="NCBI Taxonomy" id="74033"/>
    <lineage>
        <taxon>Bacteria</taxon>
        <taxon>Pseudomonadati</taxon>
        <taxon>Pseudomonadota</taxon>
        <taxon>Alphaproteobacteria</taxon>
        <taxon>Rhodobacterales</taxon>
        <taxon>Roseobacteraceae</taxon>
        <taxon>Antarctobacter</taxon>
    </lineage>
</organism>
<protein>
    <submittedName>
        <fullName evidence="6">Bacterial regulatory protein, tetR family</fullName>
    </submittedName>
</protein>
<evidence type="ECO:0000256" key="4">
    <source>
        <dbReference type="PROSITE-ProRule" id="PRU00335"/>
    </source>
</evidence>
<proteinExistence type="predicted"/>
<dbReference type="PANTHER" id="PTHR30055">
    <property type="entry name" value="HTH-TYPE TRANSCRIPTIONAL REGULATOR RUTR"/>
    <property type="match status" value="1"/>
</dbReference>
<dbReference type="AlphaFoldDB" id="A0A222E933"/>
<evidence type="ECO:0000256" key="1">
    <source>
        <dbReference type="ARBA" id="ARBA00023015"/>
    </source>
</evidence>
<dbReference type="Gene3D" id="1.10.357.10">
    <property type="entry name" value="Tetracycline Repressor, domain 2"/>
    <property type="match status" value="1"/>
</dbReference>
<dbReference type="PROSITE" id="PS50977">
    <property type="entry name" value="HTH_TETR_2"/>
    <property type="match status" value="1"/>
</dbReference>
<dbReference type="OrthoDB" id="3218408at2"/>
<evidence type="ECO:0000259" key="5">
    <source>
        <dbReference type="PROSITE" id="PS50977"/>
    </source>
</evidence>
<reference evidence="6 7" key="1">
    <citation type="submission" date="2017-07" db="EMBL/GenBank/DDBJ databases">
        <title>Genome Sequence of Antarctobacter heliothermus Strain SMS3 Isolated from a culture of the Diatom Skeletonema marinoi.</title>
        <authorList>
            <person name="Topel M."/>
            <person name="Pinder M.I.M."/>
            <person name="Johansson O.N."/>
            <person name="Kourtchenko O."/>
            <person name="Godhe A."/>
            <person name="Clarke A.K."/>
        </authorList>
    </citation>
    <scope>NUCLEOTIDE SEQUENCE [LARGE SCALE GENOMIC DNA]</scope>
    <source>
        <strain evidence="6 7">SMS3</strain>
    </source>
</reference>
<keyword evidence="7" id="KW-1185">Reference proteome</keyword>
<dbReference type="Proteomes" id="UP000203589">
    <property type="component" value="Chromosome"/>
</dbReference>
<dbReference type="InterPro" id="IPR050109">
    <property type="entry name" value="HTH-type_TetR-like_transc_reg"/>
</dbReference>
<evidence type="ECO:0000256" key="2">
    <source>
        <dbReference type="ARBA" id="ARBA00023125"/>
    </source>
</evidence>
<dbReference type="KEGG" id="aht:ANTHELSMS3_04117"/>
<dbReference type="RefSeq" id="WP_094036441.1">
    <property type="nucleotide sequence ID" value="NZ_CP022540.1"/>
</dbReference>
<gene>
    <name evidence="6" type="ORF">ANTHELSMS3_04117</name>
</gene>
<name>A0A222E933_9RHOB</name>
<evidence type="ECO:0000313" key="7">
    <source>
        <dbReference type="Proteomes" id="UP000203589"/>
    </source>
</evidence>
<dbReference type="GO" id="GO:0000976">
    <property type="term" value="F:transcription cis-regulatory region binding"/>
    <property type="evidence" value="ECO:0007669"/>
    <property type="project" value="TreeGrafter"/>
</dbReference>
<accession>A0A222E933</accession>
<dbReference type="PANTHER" id="PTHR30055:SF234">
    <property type="entry name" value="HTH-TYPE TRANSCRIPTIONAL REGULATOR BETI"/>
    <property type="match status" value="1"/>
</dbReference>
<keyword evidence="2 4" id="KW-0238">DNA-binding</keyword>
<dbReference type="GO" id="GO:0003700">
    <property type="term" value="F:DNA-binding transcription factor activity"/>
    <property type="evidence" value="ECO:0007669"/>
    <property type="project" value="TreeGrafter"/>
</dbReference>
<dbReference type="InterPro" id="IPR001647">
    <property type="entry name" value="HTH_TetR"/>
</dbReference>
<keyword evidence="1" id="KW-0805">Transcription regulation</keyword>